<gene>
    <name evidence="2" type="ORF">F3F73_01495</name>
</gene>
<feature type="signal peptide" evidence="1">
    <location>
        <begin position="1"/>
        <end position="16"/>
    </location>
</feature>
<organism evidence="2 3">
    <name type="scientific">Bacteroides salyersiae</name>
    <dbReference type="NCBI Taxonomy" id="291644"/>
    <lineage>
        <taxon>Bacteria</taxon>
        <taxon>Pseudomonadati</taxon>
        <taxon>Bacteroidota</taxon>
        <taxon>Bacteroidia</taxon>
        <taxon>Bacteroidales</taxon>
        <taxon>Bacteroidaceae</taxon>
        <taxon>Bacteroides</taxon>
    </lineage>
</organism>
<proteinExistence type="predicted"/>
<keyword evidence="1" id="KW-0732">Signal</keyword>
<dbReference type="Pfam" id="PF12875">
    <property type="entry name" value="DUF3826"/>
    <property type="match status" value="1"/>
</dbReference>
<accession>A0A7J4XPY0</accession>
<reference evidence="2 3" key="1">
    <citation type="journal article" date="2019" name="Nat. Med.">
        <title>A library of human gut bacterial isolates paired with longitudinal multiomics data enables mechanistic microbiome research.</title>
        <authorList>
            <person name="Poyet M."/>
            <person name="Groussin M."/>
            <person name="Gibbons S.M."/>
            <person name="Avila-Pacheco J."/>
            <person name="Jiang X."/>
            <person name="Kearney S.M."/>
            <person name="Perrotta A.R."/>
            <person name="Berdy B."/>
            <person name="Zhao S."/>
            <person name="Lieberman T.D."/>
            <person name="Swanson P.K."/>
            <person name="Smith M."/>
            <person name="Roesemann S."/>
            <person name="Alexander J.E."/>
            <person name="Rich S.A."/>
            <person name="Livny J."/>
            <person name="Vlamakis H."/>
            <person name="Clish C."/>
            <person name="Bullock K."/>
            <person name="Deik A."/>
            <person name="Scott J."/>
            <person name="Pierce K.A."/>
            <person name="Xavier R.J."/>
            <person name="Alm E.J."/>
        </authorList>
    </citation>
    <scope>NUCLEOTIDE SEQUENCE [LARGE SCALE GENOMIC DNA]</scope>
    <source>
        <strain evidence="2 3">BIOML-A10</strain>
    </source>
</reference>
<evidence type="ECO:0000313" key="2">
    <source>
        <dbReference type="EMBL" id="KAA3770832.1"/>
    </source>
</evidence>
<feature type="chain" id="PRO_5029798666" evidence="1">
    <location>
        <begin position="17"/>
        <end position="218"/>
    </location>
</feature>
<dbReference type="EMBL" id="VWMK01000001">
    <property type="protein sequence ID" value="KAA3770832.1"/>
    <property type="molecule type" value="Genomic_DNA"/>
</dbReference>
<dbReference type="AlphaFoldDB" id="A0A7J4XPY0"/>
<comment type="caution">
    <text evidence="2">The sequence shown here is derived from an EMBL/GenBank/DDBJ whole genome shotgun (WGS) entry which is preliminary data.</text>
</comment>
<dbReference type="InterPro" id="IPR024284">
    <property type="entry name" value="DUF3826"/>
</dbReference>
<evidence type="ECO:0000256" key="1">
    <source>
        <dbReference type="SAM" id="SignalP"/>
    </source>
</evidence>
<protein>
    <submittedName>
        <fullName evidence="2">DUF3826 domain-containing protein</fullName>
    </submittedName>
</protein>
<dbReference type="Proteomes" id="UP000422221">
    <property type="component" value="Unassembled WGS sequence"/>
</dbReference>
<evidence type="ECO:0000313" key="3">
    <source>
        <dbReference type="Proteomes" id="UP000422221"/>
    </source>
</evidence>
<dbReference type="RefSeq" id="WP_130058050.1">
    <property type="nucleotide sequence ID" value="NZ_JADNPJ010000001.1"/>
</dbReference>
<sequence>MVWTVFLFVLSISSVAAVELDSLNRDPEYVASIKMRSEKIVDGLNLSDRNVRSEVTRIIANRYFELNDIYTARDTAIDAAKSKLTGEAKEAAIQAARDKADAALYRSHFAFPAALSLFLNDRQIEGVKDGMTYNVLHVTYSAQLDMIPTLKEEEKAQIYAWLVEAREYAMDAESSKKKHEAFGKYKGRINNYLSKRGYNLTKEREEWAKRVKARGGTF</sequence>
<name>A0A7J4XPY0_9BACE</name>